<evidence type="ECO:0000259" key="9">
    <source>
        <dbReference type="Pfam" id="PF16134"/>
    </source>
</evidence>
<feature type="compositionally biased region" description="Pro residues" evidence="6">
    <location>
        <begin position="2043"/>
        <end position="2057"/>
    </location>
</feature>
<feature type="region of interest" description="Disordered" evidence="6">
    <location>
        <begin position="1122"/>
        <end position="1177"/>
    </location>
</feature>
<comment type="subcellular location">
    <subcellularLocation>
        <location evidence="1">Nucleus</location>
    </subcellularLocation>
</comment>
<feature type="compositionally biased region" description="Basic and acidic residues" evidence="6">
    <location>
        <begin position="1750"/>
        <end position="1786"/>
    </location>
</feature>
<dbReference type="PANTHER" id="PTHR21597:SF0">
    <property type="entry name" value="THO COMPLEX SUBUNIT 2"/>
    <property type="match status" value="1"/>
</dbReference>
<dbReference type="InterPro" id="IPR032302">
    <property type="entry name" value="THOC2_N"/>
</dbReference>
<feature type="compositionally biased region" description="Basic and acidic residues" evidence="6">
    <location>
        <begin position="2194"/>
        <end position="2205"/>
    </location>
</feature>
<keyword evidence="4" id="KW-0539">Nucleus</keyword>
<keyword evidence="5" id="KW-0175">Coiled coil</keyword>
<feature type="region of interest" description="Disordered" evidence="6">
    <location>
        <begin position="562"/>
        <end position="600"/>
    </location>
</feature>
<feature type="compositionally biased region" description="Polar residues" evidence="6">
    <location>
        <begin position="1950"/>
        <end position="1977"/>
    </location>
</feature>
<dbReference type="InterPro" id="IPR021726">
    <property type="entry name" value="THO_THOC2_N"/>
</dbReference>
<feature type="domain" description="THO complex subunitTHOC2 N-terminal" evidence="8">
    <location>
        <begin position="849"/>
        <end position="922"/>
    </location>
</feature>
<feature type="compositionally biased region" description="Basic and acidic residues" evidence="6">
    <location>
        <begin position="568"/>
        <end position="590"/>
    </location>
</feature>
<feature type="compositionally biased region" description="Basic residues" evidence="6">
    <location>
        <begin position="1"/>
        <end position="10"/>
    </location>
</feature>
<feature type="compositionally biased region" description="Polar residues" evidence="6">
    <location>
        <begin position="1558"/>
        <end position="1573"/>
    </location>
</feature>
<dbReference type="GO" id="GO:0003729">
    <property type="term" value="F:mRNA binding"/>
    <property type="evidence" value="ECO:0007669"/>
    <property type="project" value="TreeGrafter"/>
</dbReference>
<dbReference type="InterPro" id="IPR021418">
    <property type="entry name" value="THO_THOC2_C"/>
</dbReference>
<dbReference type="PANTHER" id="PTHR21597">
    <property type="entry name" value="THO2 PROTEIN"/>
    <property type="match status" value="1"/>
</dbReference>
<dbReference type="InterPro" id="IPR040007">
    <property type="entry name" value="Tho2"/>
</dbReference>
<dbReference type="Pfam" id="PF16134">
    <property type="entry name" value="THOC2_N"/>
    <property type="match status" value="1"/>
</dbReference>
<feature type="compositionally biased region" description="Basic and acidic residues" evidence="6">
    <location>
        <begin position="2146"/>
        <end position="2186"/>
    </location>
</feature>
<evidence type="ECO:0000256" key="2">
    <source>
        <dbReference type="ARBA" id="ARBA00007857"/>
    </source>
</evidence>
<feature type="compositionally biased region" description="Basic and acidic residues" evidence="6">
    <location>
        <begin position="11"/>
        <end position="24"/>
    </location>
</feature>
<feature type="compositionally biased region" description="Basic and acidic residues" evidence="6">
    <location>
        <begin position="113"/>
        <end position="122"/>
    </location>
</feature>
<keyword evidence="11" id="KW-1185">Reference proteome</keyword>
<dbReference type="GO" id="GO:0006406">
    <property type="term" value="P:mRNA export from nucleus"/>
    <property type="evidence" value="ECO:0007669"/>
    <property type="project" value="InterPro"/>
</dbReference>
<evidence type="ECO:0000256" key="6">
    <source>
        <dbReference type="SAM" id="MobiDB-lite"/>
    </source>
</evidence>
<comment type="similarity">
    <text evidence="2">Belongs to the THOC2 family.</text>
</comment>
<feature type="region of interest" description="Disordered" evidence="6">
    <location>
        <begin position="1525"/>
        <end position="2297"/>
    </location>
</feature>
<evidence type="ECO:0000256" key="5">
    <source>
        <dbReference type="SAM" id="Coils"/>
    </source>
</evidence>
<evidence type="ECO:0000256" key="4">
    <source>
        <dbReference type="ARBA" id="ARBA00023242"/>
    </source>
</evidence>
<evidence type="ECO:0000256" key="3">
    <source>
        <dbReference type="ARBA" id="ARBA00019596"/>
    </source>
</evidence>
<protein>
    <recommendedName>
        <fullName evidence="3">THO complex subunit 2</fullName>
    </recommendedName>
</protein>
<evidence type="ECO:0000259" key="8">
    <source>
        <dbReference type="Pfam" id="PF11732"/>
    </source>
</evidence>
<sequence>MAPSQKRKRGDFRQHSYSHDDDSGGRPSPHRPQNLPMAHQHHNQNSPRGGRRGSRNVGRGGASSVPPSPGVANASPTTMSPPAQASSAQASSAQAARPPAAQPAPSSSAPPADTRHETREVPEFNEYITPARVANWTAEARAAIIDAANTAFRDDDFATLTLIFEEMVAACLERWLDPTMLGVVVRDILANVQDDAAGPASLFLDAVTTQSEHRSVYDQMRLMLLATEIPASQLRSDLDANILTALELVRQSFPRVAIRKATHSLYSQSNFNLLREESEGYAKLKTTYFTTVYNEPPNQSVVADTLEQVRGLTGVFHLDVGRVLDITLDVFANLLVRHGKFFVKLLRSSEWWPQTRHVDGIEWLEPKVSALPGWALPESHLWHYSNEERDLQLLLREQRDIKFWERIGELGERASFDVFYELGARRITHNHNKDDEPLPTEGNLTQQQWAKEWMVQTNTLPPSGNRDAAQLLGFKLQFYASDTRDANDVLPENLMYLAALLIKTGFVSIMDLYPHLYPPDERMSEHKENLIKQNREKDAKARGISSNALAMSVLPDDNLPAPAPAITRLRDSEAKSKPESERSTPAKSDEEAPTPLPEPVDQKASLLRSLLCIGAIPEAFFILGRFPWMLDVYPDLHSYIHRLAHHSLSKVYEWARPTALNPDGPVVKGVQRKEPRTADYVPRKVMRWAKPEEKDGGDGIEYRFYWEDWNDNVPICQNVDDVFKLCQTLLGILGAECGKDAVLLTKLARIGRKSLSEDPSEENRDRWFEFSASFMAPALSFTGQNPGVVNEVWDLFQRFDTLTRYRIYDSWFNNPKGPLRLMFQQAQKDTKHICRRISTENTRDSARAIAKLANSCPGIVFQQALQQGQSYSNMIDTLVECSRYLTFLGYDCLTWTFITAFGQSGRVALQGDGMLTKSWLKNTATFIGKVYRRYSMMNPAPILQFIAHHLLHKDGELHFLSVLEQLVTSMAGIGLAGPLTEQLVLAVSSGSYLRSFTLEHHLGDHRHQAERSAKRLLKCSKDAGQIAKILIALGQLAEDLPDRKELQGAPTKVLSANQDNVRAFFAQYLDFVLSNVPVEEQEKLIPGVVELLSEGLVEPQIAWAITRNSIAAKVNAARLAKSTSEVQSDSQGDDNVKMVDADQDATPNGVISDTEMKDAPEASPKSNGSTELAASQDPNPVIEQLSEELRSKVPEVYGIHGISPVFYVTFWQLSLADIYIPTCSSPSEDLCKMQYKDAQAHFRNKINRSTDRRNHDSLEKRQARTQIDKLEAEYDELTKSSQLTAAELRHEMHRWFKDPPMMGKPAAEFHTSLLEKCFIPRLCMSMQDAQFAATMLKFMHKSGVPGFRTLMLLDRLFSANKLMNLIRSLTEENAKYLGRFLNDILKELQTWHENKDDKYTKSAHGPDNSLPGFCRSFNADRTPDKDKMLSYDEFRHILFKWHKELTSALKTCFEKGEYMEIRNSINILNAISTTFPRVDWMGRDLRQLVQNLANNDSRDDLKVAANSLLSAFKRGEKRWMAESMFSQGEPAKESPKAEPEPSKTPRPQDIAAAKLSATAPSFQPKPSSTNGTPRATRETSEADVGRTRSSNAETTSTPRVPTEARHSTPAQAKESFKHTSTPMSGRPESRNGPPSLSSANRQTHALPTRPDGQPLHPRQPERVVERQAEYHTHGRGEARGPPREYGRSDMMREREASPSRYPRRTPDRNMPSADLREWNTRDPREYDDRSLRAPPRDARGPPVRGSWNDNFRDPREPRDPREMRDPRDHREMREPREMRERADSRAHQRPPPMDGRNRMHPGQNPGVDDVPHRRDGPGVHQGSERTEILPPRPPHAGPPSGTDKTLINPDRAAFINDDRGRTESLRPDRDMRRDRGSRPQSPRRGADDRASSYHGHSDPMRDQREARGPPPPYVSNRERREEPAGMTPTGPRVGRTDPSSSGRVSRDMFQPTQSSRGPSHQAQDPNYGRLNQPSETIPSGPRSKTSGRRSKYHIANPDEDPAADHPAGVHPSRLTNFRGAPTVQTDVPGAPSGPRSSGRTPQGPLPSPSSRGPPPTGPSTDRNPRNQDNRNPLRAINSVLTQNAPSGPAPNERSSERSSERSTPAQNAPQIRGRGANRANGPPDAQMMGTPLGSQSHPGTPNARADGQHQRSGRNDNSIRVENHSQEDGRLDSRPHRHGQRGERSNRARSRSPNHTERRPEERSSRNGPTERSNRVEEPERGNERERGPGREKRSDREGGRREREREGGERSTRERRERPREEGRRSGRDDGRDGRKRGREPEEPQRFEDPKRRRSG</sequence>
<feature type="domain" description="THO complex subunit 2 N-terminal" evidence="9">
    <location>
        <begin position="128"/>
        <end position="847"/>
    </location>
</feature>
<dbReference type="Proteomes" id="UP000240883">
    <property type="component" value="Unassembled WGS sequence"/>
</dbReference>
<feature type="compositionally biased region" description="Basic and acidic residues" evidence="6">
    <location>
        <begin position="1856"/>
        <end position="1877"/>
    </location>
</feature>
<feature type="coiled-coil region" evidence="5">
    <location>
        <begin position="1253"/>
        <end position="1287"/>
    </location>
</feature>
<feature type="compositionally biased region" description="Low complexity" evidence="6">
    <location>
        <begin position="80"/>
        <end position="112"/>
    </location>
</feature>
<dbReference type="OrthoDB" id="29024at2759"/>
<feature type="compositionally biased region" description="Polar residues" evidence="6">
    <location>
        <begin position="1164"/>
        <end position="1177"/>
    </location>
</feature>
<proteinExistence type="inferred from homology"/>
<dbReference type="Pfam" id="PF11262">
    <property type="entry name" value="Tho2"/>
    <property type="match status" value="1"/>
</dbReference>
<feature type="compositionally biased region" description="Basic and acidic residues" evidence="6">
    <location>
        <begin position="1530"/>
        <end position="1543"/>
    </location>
</feature>
<feature type="compositionally biased region" description="Polar residues" evidence="6">
    <location>
        <begin position="1587"/>
        <end position="1599"/>
    </location>
</feature>
<feature type="compositionally biased region" description="Polar residues" evidence="6">
    <location>
        <begin position="1632"/>
        <end position="1645"/>
    </location>
</feature>
<accession>A0A2T2NZP6</accession>
<feature type="compositionally biased region" description="Basic and acidic residues" evidence="6">
    <location>
        <begin position="1714"/>
        <end position="1739"/>
    </location>
</feature>
<feature type="region of interest" description="Disordered" evidence="6">
    <location>
        <begin position="1"/>
        <end position="124"/>
    </location>
</feature>
<name>A0A2T2NZP6_CORCC</name>
<feature type="compositionally biased region" description="Basic and acidic residues" evidence="6">
    <location>
        <begin position="2212"/>
        <end position="2297"/>
    </location>
</feature>
<dbReference type="STRING" id="1448308.A0A2T2NZP6"/>
<evidence type="ECO:0000256" key="1">
    <source>
        <dbReference type="ARBA" id="ARBA00004123"/>
    </source>
</evidence>
<gene>
    <name evidence="10" type="ORF">BS50DRAFT_545884</name>
</gene>
<reference evidence="10 11" key="1">
    <citation type="journal article" date="2018" name="Front. Microbiol.">
        <title>Genome-Wide Analysis of Corynespora cassiicola Leaf Fall Disease Putative Effectors.</title>
        <authorList>
            <person name="Lopez D."/>
            <person name="Ribeiro S."/>
            <person name="Label P."/>
            <person name="Fumanal B."/>
            <person name="Venisse J.S."/>
            <person name="Kohler A."/>
            <person name="de Oliveira R.R."/>
            <person name="Labutti K."/>
            <person name="Lipzen A."/>
            <person name="Lail K."/>
            <person name="Bauer D."/>
            <person name="Ohm R.A."/>
            <person name="Barry K.W."/>
            <person name="Spatafora J."/>
            <person name="Grigoriev I.V."/>
            <person name="Martin F.M."/>
            <person name="Pujade-Renaud V."/>
        </authorList>
    </citation>
    <scope>NUCLEOTIDE SEQUENCE [LARGE SCALE GENOMIC DNA]</scope>
    <source>
        <strain evidence="10 11">Philippines</strain>
    </source>
</reference>
<feature type="compositionally biased region" description="Basic and acidic residues" evidence="6">
    <location>
        <begin position="1884"/>
        <end position="1907"/>
    </location>
</feature>
<feature type="compositionally biased region" description="Basic and acidic residues" evidence="6">
    <location>
        <begin position="1809"/>
        <end position="1827"/>
    </location>
</feature>
<feature type="domain" description="THO complex subunitTHOC2 C-terminal" evidence="7">
    <location>
        <begin position="1201"/>
        <end position="1510"/>
    </location>
</feature>
<dbReference type="Pfam" id="PF11732">
    <property type="entry name" value="Thoc2"/>
    <property type="match status" value="1"/>
</dbReference>
<dbReference type="EMBL" id="KZ678131">
    <property type="protein sequence ID" value="PSN70904.1"/>
    <property type="molecule type" value="Genomic_DNA"/>
</dbReference>
<feature type="compositionally biased region" description="Basic and acidic residues" evidence="6">
    <location>
        <begin position="1658"/>
        <end position="1697"/>
    </location>
</feature>
<organism evidence="10 11">
    <name type="scientific">Corynespora cassiicola Philippines</name>
    <dbReference type="NCBI Taxonomy" id="1448308"/>
    <lineage>
        <taxon>Eukaryota</taxon>
        <taxon>Fungi</taxon>
        <taxon>Dikarya</taxon>
        <taxon>Ascomycota</taxon>
        <taxon>Pezizomycotina</taxon>
        <taxon>Dothideomycetes</taxon>
        <taxon>Pleosporomycetidae</taxon>
        <taxon>Pleosporales</taxon>
        <taxon>Corynesporascaceae</taxon>
        <taxon>Corynespora</taxon>
    </lineage>
</organism>
<evidence type="ECO:0000313" key="10">
    <source>
        <dbReference type="EMBL" id="PSN70904.1"/>
    </source>
</evidence>
<dbReference type="GO" id="GO:0006397">
    <property type="term" value="P:mRNA processing"/>
    <property type="evidence" value="ECO:0007669"/>
    <property type="project" value="InterPro"/>
</dbReference>
<dbReference type="GO" id="GO:0000445">
    <property type="term" value="C:THO complex part of transcription export complex"/>
    <property type="evidence" value="ECO:0007669"/>
    <property type="project" value="TreeGrafter"/>
</dbReference>
<feature type="compositionally biased region" description="Basic and acidic residues" evidence="6">
    <location>
        <begin position="1575"/>
        <end position="1586"/>
    </location>
</feature>
<evidence type="ECO:0000259" key="7">
    <source>
        <dbReference type="Pfam" id="PF11262"/>
    </source>
</evidence>
<evidence type="ECO:0000313" key="11">
    <source>
        <dbReference type="Proteomes" id="UP000240883"/>
    </source>
</evidence>